<comment type="caution">
    <text evidence="1">The sequence shown here is derived from an EMBL/GenBank/DDBJ whole genome shotgun (WGS) entry which is preliminary data.</text>
</comment>
<reference evidence="1 2" key="1">
    <citation type="submission" date="2015-01" db="EMBL/GenBank/DDBJ databases">
        <title>Genome Assembly of Bacillus badius MTCC 1458.</title>
        <authorList>
            <person name="Verma A."/>
            <person name="Khatri I."/>
            <person name="Mual P."/>
            <person name="Subramanian S."/>
            <person name="Krishnamurthi S."/>
        </authorList>
    </citation>
    <scope>NUCLEOTIDE SEQUENCE [LARGE SCALE GENOMIC DNA]</scope>
    <source>
        <strain evidence="1 2">MTCC 1458</strain>
    </source>
</reference>
<evidence type="ECO:0000313" key="1">
    <source>
        <dbReference type="EMBL" id="KIL77364.1"/>
    </source>
</evidence>
<proteinExistence type="predicted"/>
<gene>
    <name evidence="1" type="ORF">SD77_1607</name>
</gene>
<dbReference type="Proteomes" id="UP000031982">
    <property type="component" value="Unassembled WGS sequence"/>
</dbReference>
<protein>
    <submittedName>
        <fullName evidence="1">Uncharacterized protein</fullName>
    </submittedName>
</protein>
<sequence>MVIKRVWFIMHLYSNNTRGMREENLPENVKLRTVAGRIF</sequence>
<accession>A0ABR5ART7</accession>
<keyword evidence="2" id="KW-1185">Reference proteome</keyword>
<evidence type="ECO:0000313" key="2">
    <source>
        <dbReference type="Proteomes" id="UP000031982"/>
    </source>
</evidence>
<organism evidence="1 2">
    <name type="scientific">Bacillus badius</name>
    <dbReference type="NCBI Taxonomy" id="1455"/>
    <lineage>
        <taxon>Bacteria</taxon>
        <taxon>Bacillati</taxon>
        <taxon>Bacillota</taxon>
        <taxon>Bacilli</taxon>
        <taxon>Bacillales</taxon>
        <taxon>Bacillaceae</taxon>
        <taxon>Pseudobacillus</taxon>
    </lineage>
</organism>
<dbReference type="EMBL" id="JXLP01000015">
    <property type="protein sequence ID" value="KIL77364.1"/>
    <property type="molecule type" value="Genomic_DNA"/>
</dbReference>
<name>A0ABR5ART7_BACBA</name>